<evidence type="ECO:0000313" key="2">
    <source>
        <dbReference type="Proteomes" id="UP000002985"/>
    </source>
</evidence>
<keyword evidence="2" id="KW-1185">Reference proteome</keyword>
<reference evidence="1 2" key="1">
    <citation type="journal article" date="2012" name="FEBS Lett.">
        <title>Anammox organism KSU-1 expresses a NirK-type copper-containing nitrite reductase instead of a NirS-type with cytochrome cd1.</title>
        <authorList>
            <person name="Hira D."/>
            <person name="Toh H."/>
            <person name="Migita C.T."/>
            <person name="Okubo H."/>
            <person name="Nishiyama T."/>
            <person name="Hattori M."/>
            <person name="Furukawa K."/>
            <person name="Fujii T."/>
        </authorList>
    </citation>
    <scope>NUCLEOTIDE SEQUENCE [LARGE SCALE GENOMIC DNA]</scope>
</reference>
<dbReference type="AlphaFoldDB" id="I3IPD9"/>
<proteinExistence type="predicted"/>
<name>I3IPD9_9BACT</name>
<comment type="caution">
    <text evidence="1">The sequence shown here is derived from an EMBL/GenBank/DDBJ whole genome shotgun (WGS) entry which is preliminary data.</text>
</comment>
<gene>
    <name evidence="1" type="ORF">KSU1_D0275</name>
</gene>
<evidence type="ECO:0000313" key="1">
    <source>
        <dbReference type="EMBL" id="GAB63584.1"/>
    </source>
</evidence>
<organism evidence="1 2">
    <name type="scientific">Candidatus Jettenia caeni</name>
    <dbReference type="NCBI Taxonomy" id="247490"/>
    <lineage>
        <taxon>Bacteria</taxon>
        <taxon>Pseudomonadati</taxon>
        <taxon>Planctomycetota</taxon>
        <taxon>Candidatus Brocadiia</taxon>
        <taxon>Candidatus Brocadiales</taxon>
        <taxon>Candidatus Brocadiaceae</taxon>
        <taxon>Candidatus Jettenia</taxon>
    </lineage>
</organism>
<dbReference type="EMBL" id="BAFH01000004">
    <property type="protein sequence ID" value="GAB63584.1"/>
    <property type="molecule type" value="Genomic_DNA"/>
</dbReference>
<protein>
    <submittedName>
        <fullName evidence="1">Uncharacterized protein</fullName>
    </submittedName>
</protein>
<accession>I3IPD9</accession>
<dbReference type="STRING" id="247490.KSU1_D0275"/>
<dbReference type="Proteomes" id="UP000002985">
    <property type="component" value="Unassembled WGS sequence"/>
</dbReference>
<sequence>MKIPGFIAEASLYKTKGQYRTVASYTIPEIRVALQWCPDKRKCNSACYYCEAFGKQCGICDECKDCEPELPGDNGGESPPPKQYPTKPVCREEYERRCLPPPFNWFCWNECTRTCCYYQSPDQRFCGVEPC</sequence>